<evidence type="ECO:0000256" key="2">
    <source>
        <dbReference type="ARBA" id="ARBA00023125"/>
    </source>
</evidence>
<accession>A0A9D4T883</accession>
<proteinExistence type="predicted"/>
<gene>
    <name evidence="4" type="ORF">HPB52_001260</name>
</gene>
<feature type="domain" description="HTH CENPB-type" evidence="3">
    <location>
        <begin position="23"/>
        <end position="96"/>
    </location>
</feature>
<dbReference type="PROSITE" id="PS51253">
    <property type="entry name" value="HTH_CENPB"/>
    <property type="match status" value="1"/>
</dbReference>
<dbReference type="Proteomes" id="UP000821837">
    <property type="component" value="Chromosome 1"/>
</dbReference>
<evidence type="ECO:0000313" key="5">
    <source>
        <dbReference type="Proteomes" id="UP000821837"/>
    </source>
</evidence>
<dbReference type="Gene3D" id="1.10.10.60">
    <property type="entry name" value="Homeodomain-like"/>
    <property type="match status" value="1"/>
</dbReference>
<dbReference type="AlphaFoldDB" id="A0A9D4T883"/>
<evidence type="ECO:0000313" key="4">
    <source>
        <dbReference type="EMBL" id="KAH7981841.1"/>
    </source>
</evidence>
<name>A0A9D4T883_RHISA</name>
<comment type="subcellular location">
    <subcellularLocation>
        <location evidence="1">Nucleus</location>
    </subcellularLocation>
</comment>
<dbReference type="InterPro" id="IPR009057">
    <property type="entry name" value="Homeodomain-like_sf"/>
</dbReference>
<dbReference type="SMART" id="SM00674">
    <property type="entry name" value="CENPB"/>
    <property type="match status" value="1"/>
</dbReference>
<comment type="caution">
    <text evidence="4">The sequence shown here is derived from an EMBL/GenBank/DDBJ whole genome shotgun (WGS) entry which is preliminary data.</text>
</comment>
<dbReference type="GO" id="GO:0005634">
    <property type="term" value="C:nucleus"/>
    <property type="evidence" value="ECO:0007669"/>
    <property type="project" value="UniProtKB-SubCell"/>
</dbReference>
<evidence type="ECO:0000259" key="3">
    <source>
        <dbReference type="PROSITE" id="PS51253"/>
    </source>
</evidence>
<keyword evidence="2" id="KW-0238">DNA-binding</keyword>
<reference evidence="4" key="1">
    <citation type="journal article" date="2020" name="Cell">
        <title>Large-Scale Comparative Analyses of Tick Genomes Elucidate Their Genetic Diversity and Vector Capacities.</title>
        <authorList>
            <consortium name="Tick Genome and Microbiome Consortium (TIGMIC)"/>
            <person name="Jia N."/>
            <person name="Wang J."/>
            <person name="Shi W."/>
            <person name="Du L."/>
            <person name="Sun Y."/>
            <person name="Zhan W."/>
            <person name="Jiang J.F."/>
            <person name="Wang Q."/>
            <person name="Zhang B."/>
            <person name="Ji P."/>
            <person name="Bell-Sakyi L."/>
            <person name="Cui X.M."/>
            <person name="Yuan T.T."/>
            <person name="Jiang B.G."/>
            <person name="Yang W.F."/>
            <person name="Lam T.T."/>
            <person name="Chang Q.C."/>
            <person name="Ding S.J."/>
            <person name="Wang X.J."/>
            <person name="Zhu J.G."/>
            <person name="Ruan X.D."/>
            <person name="Zhao L."/>
            <person name="Wei J.T."/>
            <person name="Ye R.Z."/>
            <person name="Que T.C."/>
            <person name="Du C.H."/>
            <person name="Zhou Y.H."/>
            <person name="Cheng J.X."/>
            <person name="Dai P.F."/>
            <person name="Guo W.B."/>
            <person name="Han X.H."/>
            <person name="Huang E.J."/>
            <person name="Li L.F."/>
            <person name="Wei W."/>
            <person name="Gao Y.C."/>
            <person name="Liu J.Z."/>
            <person name="Shao H.Z."/>
            <person name="Wang X."/>
            <person name="Wang C.C."/>
            <person name="Yang T.C."/>
            <person name="Huo Q.B."/>
            <person name="Li W."/>
            <person name="Chen H.Y."/>
            <person name="Chen S.E."/>
            <person name="Zhou L.G."/>
            <person name="Ni X.B."/>
            <person name="Tian J.H."/>
            <person name="Sheng Y."/>
            <person name="Liu T."/>
            <person name="Pan Y.S."/>
            <person name="Xia L.Y."/>
            <person name="Li J."/>
            <person name="Zhao F."/>
            <person name="Cao W.C."/>
        </authorList>
    </citation>
    <scope>NUCLEOTIDE SEQUENCE</scope>
    <source>
        <strain evidence="4">Rsan-2018</strain>
    </source>
</reference>
<dbReference type="InterPro" id="IPR006600">
    <property type="entry name" value="HTH_CenpB_DNA-bd_dom"/>
</dbReference>
<dbReference type="SUPFAM" id="SSF46689">
    <property type="entry name" value="Homeodomain-like"/>
    <property type="match status" value="1"/>
</dbReference>
<organism evidence="4 5">
    <name type="scientific">Rhipicephalus sanguineus</name>
    <name type="common">Brown dog tick</name>
    <name type="synonym">Ixodes sanguineus</name>
    <dbReference type="NCBI Taxonomy" id="34632"/>
    <lineage>
        <taxon>Eukaryota</taxon>
        <taxon>Metazoa</taxon>
        <taxon>Ecdysozoa</taxon>
        <taxon>Arthropoda</taxon>
        <taxon>Chelicerata</taxon>
        <taxon>Arachnida</taxon>
        <taxon>Acari</taxon>
        <taxon>Parasitiformes</taxon>
        <taxon>Ixodida</taxon>
        <taxon>Ixodoidea</taxon>
        <taxon>Ixodidae</taxon>
        <taxon>Rhipicephalinae</taxon>
        <taxon>Rhipicephalus</taxon>
        <taxon>Rhipicephalus</taxon>
    </lineage>
</organism>
<dbReference type="EMBL" id="JABSTV010001245">
    <property type="protein sequence ID" value="KAH7981841.1"/>
    <property type="molecule type" value="Genomic_DNA"/>
</dbReference>
<protein>
    <recommendedName>
        <fullName evidence="3">HTH CENPB-type domain-containing protein</fullName>
    </recommendedName>
</protein>
<evidence type="ECO:0000256" key="1">
    <source>
        <dbReference type="ARBA" id="ARBA00004123"/>
    </source>
</evidence>
<sequence>MSHVRYWRKQKSLLVNTRPGRTAFRGPKQGKFPAVEEDLFKYVRELRSSGIAVSCEMLQFEARKIAQEKGVPAATFKASRGWVTRFMRRHQLSVRRRTTLCQRLPQDYEQQSDLSTSDSD</sequence>
<reference evidence="4" key="2">
    <citation type="submission" date="2021-09" db="EMBL/GenBank/DDBJ databases">
        <authorList>
            <person name="Jia N."/>
            <person name="Wang J."/>
            <person name="Shi W."/>
            <person name="Du L."/>
            <person name="Sun Y."/>
            <person name="Zhan W."/>
            <person name="Jiang J."/>
            <person name="Wang Q."/>
            <person name="Zhang B."/>
            <person name="Ji P."/>
            <person name="Sakyi L.B."/>
            <person name="Cui X."/>
            <person name="Yuan T."/>
            <person name="Jiang B."/>
            <person name="Yang W."/>
            <person name="Lam T.T.-Y."/>
            <person name="Chang Q."/>
            <person name="Ding S."/>
            <person name="Wang X."/>
            <person name="Zhu J."/>
            <person name="Ruan X."/>
            <person name="Zhao L."/>
            <person name="Wei J."/>
            <person name="Que T."/>
            <person name="Du C."/>
            <person name="Cheng J."/>
            <person name="Dai P."/>
            <person name="Han X."/>
            <person name="Huang E."/>
            <person name="Gao Y."/>
            <person name="Liu J."/>
            <person name="Shao H."/>
            <person name="Ye R."/>
            <person name="Li L."/>
            <person name="Wei W."/>
            <person name="Wang X."/>
            <person name="Wang C."/>
            <person name="Huo Q."/>
            <person name="Li W."/>
            <person name="Guo W."/>
            <person name="Chen H."/>
            <person name="Chen S."/>
            <person name="Zhou L."/>
            <person name="Zhou L."/>
            <person name="Ni X."/>
            <person name="Tian J."/>
            <person name="Zhou Y."/>
            <person name="Sheng Y."/>
            <person name="Liu T."/>
            <person name="Pan Y."/>
            <person name="Xia L."/>
            <person name="Li J."/>
            <person name="Zhao F."/>
            <person name="Cao W."/>
        </authorList>
    </citation>
    <scope>NUCLEOTIDE SEQUENCE</scope>
    <source>
        <strain evidence="4">Rsan-2018</strain>
        <tissue evidence="4">Larvae</tissue>
    </source>
</reference>
<dbReference type="Pfam" id="PF03221">
    <property type="entry name" value="HTH_Tnp_Tc5"/>
    <property type="match status" value="1"/>
</dbReference>
<keyword evidence="5" id="KW-1185">Reference proteome</keyword>
<dbReference type="GO" id="GO:0003677">
    <property type="term" value="F:DNA binding"/>
    <property type="evidence" value="ECO:0007669"/>
    <property type="project" value="UniProtKB-KW"/>
</dbReference>